<dbReference type="Pfam" id="PF05893">
    <property type="entry name" value="LuxC"/>
    <property type="match status" value="1"/>
</dbReference>
<evidence type="ECO:0000313" key="3">
    <source>
        <dbReference type="Proteomes" id="UP000886748"/>
    </source>
</evidence>
<reference evidence="2" key="2">
    <citation type="journal article" date="2021" name="PeerJ">
        <title>Extensive microbial diversity within the chicken gut microbiome revealed by metagenomics and culture.</title>
        <authorList>
            <person name="Gilroy R."/>
            <person name="Ravi A."/>
            <person name="Getino M."/>
            <person name="Pursley I."/>
            <person name="Horton D.L."/>
            <person name="Alikhan N.F."/>
            <person name="Baker D."/>
            <person name="Gharbi K."/>
            <person name="Hall N."/>
            <person name="Watson M."/>
            <person name="Adriaenssens E.M."/>
            <person name="Foster-Nyarko E."/>
            <person name="Jarju S."/>
            <person name="Secka A."/>
            <person name="Antonio M."/>
            <person name="Oren A."/>
            <person name="Chaudhuri R.R."/>
            <person name="La Ragione R."/>
            <person name="Hildebrand F."/>
            <person name="Pallen M.J."/>
        </authorList>
    </citation>
    <scope>NUCLEOTIDE SEQUENCE</scope>
    <source>
        <strain evidence="2">CHK154-7741</strain>
    </source>
</reference>
<dbReference type="InterPro" id="IPR016161">
    <property type="entry name" value="Ald_DH/histidinol_DH"/>
</dbReference>
<dbReference type="Proteomes" id="UP000886748">
    <property type="component" value="Unassembled WGS sequence"/>
</dbReference>
<dbReference type="SUPFAM" id="SSF53720">
    <property type="entry name" value="ALDH-like"/>
    <property type="match status" value="1"/>
</dbReference>
<name>A0A9D1SRB5_9CLOT</name>
<accession>A0A9D1SRB5</accession>
<keyword evidence="1" id="KW-0521">NADP</keyword>
<organism evidence="2 3">
    <name type="scientific">Candidatus Limenecus avicola</name>
    <dbReference type="NCBI Taxonomy" id="2840847"/>
    <lineage>
        <taxon>Bacteria</taxon>
        <taxon>Bacillati</taxon>
        <taxon>Bacillota</taxon>
        <taxon>Clostridia</taxon>
        <taxon>Eubacteriales</taxon>
        <taxon>Clostridiaceae</taxon>
        <taxon>Clostridiaceae incertae sedis</taxon>
        <taxon>Candidatus Limenecus</taxon>
    </lineage>
</organism>
<dbReference type="GO" id="GO:0008218">
    <property type="term" value="P:bioluminescence"/>
    <property type="evidence" value="ECO:0007669"/>
    <property type="project" value="InterPro"/>
</dbReference>
<dbReference type="InterPro" id="IPR008670">
    <property type="entry name" value="CoA_reduct_LuxC"/>
</dbReference>
<proteinExistence type="predicted"/>
<evidence type="ECO:0000256" key="1">
    <source>
        <dbReference type="ARBA" id="ARBA00022857"/>
    </source>
</evidence>
<sequence length="390" mass="44854">MNDVNFLIGNENIINAPLPTFSGEICEFLNDLSKEIMQSPESRLYPDLYSLGFWCRKGNIQKIKENYANSGYRLGKGLCFHIAPSNIPINFAFSYLFSLLAGNSNLVRLPSKQFPQVDALIKILKSVLSRHPGIEKRSAFVKYERNNEITEQFSLNADARMIWGGDKTIETVRKMKTKPRCVDIAFADRYSVCIIDGGKLLESGEEKLKRLSQEFYNDTYLMDQNACSSPQLIYWVNDSKEARECFWNAVYCAAKEKYNLQDAVCVDKFTKLCEDAIDFNCIKEVKHKKNLLYRSELTSIDENTENLRGKGGYFYEYSLKDLEEFFKIVNEKYQTITYFGIEPEKLAQVIVAHNLRGIDRIVPIGKAMDINTIWDGHDLVRELSREISVS</sequence>
<protein>
    <submittedName>
        <fullName evidence="2">Acyl-CoA reductase</fullName>
    </submittedName>
</protein>
<dbReference type="AlphaFoldDB" id="A0A9D1SRB5"/>
<dbReference type="EMBL" id="DVOD01000040">
    <property type="protein sequence ID" value="HIU92560.1"/>
    <property type="molecule type" value="Genomic_DNA"/>
</dbReference>
<comment type="caution">
    <text evidence="2">The sequence shown here is derived from an EMBL/GenBank/DDBJ whole genome shotgun (WGS) entry which is preliminary data.</text>
</comment>
<reference evidence="2" key="1">
    <citation type="submission" date="2020-10" db="EMBL/GenBank/DDBJ databases">
        <authorList>
            <person name="Gilroy R."/>
        </authorList>
    </citation>
    <scope>NUCLEOTIDE SEQUENCE</scope>
    <source>
        <strain evidence="2">CHK154-7741</strain>
    </source>
</reference>
<dbReference type="GO" id="GO:0003995">
    <property type="term" value="F:acyl-CoA dehydrogenase activity"/>
    <property type="evidence" value="ECO:0007669"/>
    <property type="project" value="InterPro"/>
</dbReference>
<evidence type="ECO:0000313" key="2">
    <source>
        <dbReference type="EMBL" id="HIU92560.1"/>
    </source>
</evidence>
<gene>
    <name evidence="2" type="ORF">IAD26_05435</name>
</gene>